<dbReference type="RefSeq" id="WP_006100163.1">
    <property type="nucleotide sequence ID" value="NZ_DS989846.1"/>
</dbReference>
<name>B4VNK6_9CYAN</name>
<accession>B4VNK6</accession>
<feature type="transmembrane region" description="Helical" evidence="1">
    <location>
        <begin position="233"/>
        <end position="255"/>
    </location>
</feature>
<keyword evidence="3" id="KW-1185">Reference proteome</keyword>
<dbReference type="STRING" id="118168.MC7420_4689"/>
<dbReference type="EMBL" id="DS989846">
    <property type="protein sequence ID" value="EDX76433.1"/>
    <property type="molecule type" value="Genomic_DNA"/>
</dbReference>
<keyword evidence="1" id="KW-1133">Transmembrane helix</keyword>
<evidence type="ECO:0008006" key="4">
    <source>
        <dbReference type="Google" id="ProtNLM"/>
    </source>
</evidence>
<keyword evidence="1" id="KW-0472">Membrane</keyword>
<keyword evidence="1" id="KW-0812">Transmembrane</keyword>
<evidence type="ECO:0000313" key="3">
    <source>
        <dbReference type="Proteomes" id="UP000003835"/>
    </source>
</evidence>
<sequence length="311" mass="34518">MSQNPDPRQSMGPLSVGNVVSAGLVLYRSHLQMYLGIALIATLWLAPANIILFLLSSAWSGIASPLLPSWLLFLIWIPLIIWGLSKYLVNSALISRLAFGELISQPERMSDARRQLNDRNWSFFRVAFQVGLLLVLVYIALAIVAVLMMVIFRIIIDLVLGGLFANPFTGSVVATILGGVIAVVILLGGLTWFFARWLIAEVPLAVEEEVNGKQSIDRSWELSKNSAFRIQGVVLITFLVTLPILILTGYAPQIFLLQLEPGSSLYWMVYLVSFIASLVGGILVLPFWQAIKAVVYYDLRSRREGLGMQLR</sequence>
<gene>
    <name evidence="2" type="ORF">MC7420_4689</name>
</gene>
<proteinExistence type="predicted"/>
<evidence type="ECO:0000313" key="2">
    <source>
        <dbReference type="EMBL" id="EDX76433.1"/>
    </source>
</evidence>
<dbReference type="AlphaFoldDB" id="B4VNK6"/>
<dbReference type="Proteomes" id="UP000003835">
    <property type="component" value="Unassembled WGS sequence"/>
</dbReference>
<organism evidence="2 3">
    <name type="scientific">Coleofasciculus chthonoplastes PCC 7420</name>
    <dbReference type="NCBI Taxonomy" id="118168"/>
    <lineage>
        <taxon>Bacteria</taxon>
        <taxon>Bacillati</taxon>
        <taxon>Cyanobacteriota</taxon>
        <taxon>Cyanophyceae</taxon>
        <taxon>Coleofasciculales</taxon>
        <taxon>Coleofasciculaceae</taxon>
        <taxon>Coleofasciculus</taxon>
    </lineage>
</organism>
<feature type="transmembrane region" description="Helical" evidence="1">
    <location>
        <begin position="67"/>
        <end position="89"/>
    </location>
</feature>
<feature type="transmembrane region" description="Helical" evidence="1">
    <location>
        <begin position="34"/>
        <end position="55"/>
    </location>
</feature>
<feature type="transmembrane region" description="Helical" evidence="1">
    <location>
        <begin position="267"/>
        <end position="288"/>
    </location>
</feature>
<feature type="transmembrane region" description="Helical" evidence="1">
    <location>
        <begin position="123"/>
        <end position="156"/>
    </location>
</feature>
<evidence type="ECO:0000256" key="1">
    <source>
        <dbReference type="SAM" id="Phobius"/>
    </source>
</evidence>
<dbReference type="HOGENOM" id="CLU_992947_0_0_3"/>
<feature type="transmembrane region" description="Helical" evidence="1">
    <location>
        <begin position="168"/>
        <end position="195"/>
    </location>
</feature>
<reference evidence="2 3" key="1">
    <citation type="submission" date="2008-07" db="EMBL/GenBank/DDBJ databases">
        <authorList>
            <person name="Tandeau de Marsac N."/>
            <person name="Ferriera S."/>
            <person name="Johnson J."/>
            <person name="Kravitz S."/>
            <person name="Beeson K."/>
            <person name="Sutton G."/>
            <person name="Rogers Y.-H."/>
            <person name="Friedman R."/>
            <person name="Frazier M."/>
            <person name="Venter J.C."/>
        </authorList>
    </citation>
    <scope>NUCLEOTIDE SEQUENCE [LARGE SCALE GENOMIC DNA]</scope>
    <source>
        <strain evidence="2 3">PCC 7420</strain>
    </source>
</reference>
<dbReference type="OrthoDB" id="426215at2"/>
<dbReference type="eggNOG" id="COG1714">
    <property type="taxonomic scope" value="Bacteria"/>
</dbReference>
<protein>
    <recommendedName>
        <fullName evidence="4">Glycerophosphoryl diester phosphodiesterase membrane domain-containing protein</fullName>
    </recommendedName>
</protein>